<protein>
    <submittedName>
        <fullName evidence="2">ABC-2 type transport system permease protein</fullName>
    </submittedName>
</protein>
<dbReference type="Pfam" id="PF05975">
    <property type="entry name" value="EcsB"/>
    <property type="match status" value="1"/>
</dbReference>
<feature type="transmembrane region" description="Helical" evidence="1">
    <location>
        <begin position="353"/>
        <end position="373"/>
    </location>
</feature>
<keyword evidence="3" id="KW-1185">Reference proteome</keyword>
<evidence type="ECO:0000313" key="3">
    <source>
        <dbReference type="Proteomes" id="UP000184079"/>
    </source>
</evidence>
<reference evidence="3" key="1">
    <citation type="submission" date="2016-11" db="EMBL/GenBank/DDBJ databases">
        <authorList>
            <person name="Varghese N."/>
            <person name="Submissions S."/>
        </authorList>
    </citation>
    <scope>NUCLEOTIDE SEQUENCE [LARGE SCALE GENOMIC DNA]</scope>
    <source>
        <strain evidence="3">CGMCC 1.6496</strain>
    </source>
</reference>
<feature type="transmembrane region" description="Helical" evidence="1">
    <location>
        <begin position="193"/>
        <end position="210"/>
    </location>
</feature>
<dbReference type="Proteomes" id="UP000184079">
    <property type="component" value="Unassembled WGS sequence"/>
</dbReference>
<accession>A0A1M5PTC0</accession>
<evidence type="ECO:0000256" key="1">
    <source>
        <dbReference type="SAM" id="Phobius"/>
    </source>
</evidence>
<dbReference type="PIRSF" id="PIRSF037259">
    <property type="entry name" value="EcsB_ABC"/>
    <property type="match status" value="1"/>
</dbReference>
<sequence length="405" mass="47131">MTMFNSHHFFKERFSAHLKETSRYLRYIFNGHIAIAMLFFISALAVYYQKWLQEIPDDFPAAWVISIVFGLIASYSPVRTLLKEPDLVFLIPAEQKMKAYFRNAIAYSFTIQLYLVFLAAAALGPLYTTVFANRAGVVYLITIALLLVFKFANLIANWWMLKVRERDSRLIDTVVRTVLNIAVFYFFISGSMLLAGITTLLFAIVFLYDYQIASKRSGLLWDLLVEKDQSRMQAFYRLANMFADVPHLKSRVKKRHWLVRIVSQVPFTRTATYDYLYRITLIRSGDYLGIYMRLVVIGGVLIYVIPPLWLKIIFALLFLYLSSFQMMTLYQHHRTILWLDLYPVSLQIRQQSLLKLLLQLSIVQVILFTALFIVMGIYIGAMITFAGGIIFSWLFVDGYVKRKLT</sequence>
<gene>
    <name evidence="2" type="ORF">SAMN05421807_103208</name>
</gene>
<feature type="transmembrane region" description="Helical" evidence="1">
    <location>
        <begin position="27"/>
        <end position="48"/>
    </location>
</feature>
<dbReference type="GO" id="GO:0016020">
    <property type="term" value="C:membrane"/>
    <property type="evidence" value="ECO:0007669"/>
    <property type="project" value="InterPro"/>
</dbReference>
<organism evidence="2 3">
    <name type="scientific">Virgibacillus chiguensis</name>
    <dbReference type="NCBI Taxonomy" id="411959"/>
    <lineage>
        <taxon>Bacteria</taxon>
        <taxon>Bacillati</taxon>
        <taxon>Bacillota</taxon>
        <taxon>Bacilli</taxon>
        <taxon>Bacillales</taxon>
        <taxon>Bacillaceae</taxon>
        <taxon>Virgibacillus</taxon>
    </lineage>
</organism>
<dbReference type="AlphaFoldDB" id="A0A1M5PTC0"/>
<feature type="transmembrane region" description="Helical" evidence="1">
    <location>
        <begin position="136"/>
        <end position="158"/>
    </location>
</feature>
<dbReference type="InterPro" id="IPR010288">
    <property type="entry name" value="EcsB_ABC"/>
</dbReference>
<evidence type="ECO:0000313" key="2">
    <source>
        <dbReference type="EMBL" id="SHH05207.1"/>
    </source>
</evidence>
<feature type="transmembrane region" description="Helical" evidence="1">
    <location>
        <begin position="379"/>
        <end position="400"/>
    </location>
</feature>
<keyword evidence="1" id="KW-0472">Membrane</keyword>
<name>A0A1M5PTC0_9BACI</name>
<keyword evidence="1" id="KW-0812">Transmembrane</keyword>
<dbReference type="EMBL" id="FQXD01000003">
    <property type="protein sequence ID" value="SHH05207.1"/>
    <property type="molecule type" value="Genomic_DNA"/>
</dbReference>
<keyword evidence="1" id="KW-1133">Transmembrane helix</keyword>
<feature type="transmembrane region" description="Helical" evidence="1">
    <location>
        <begin position="99"/>
        <end position="124"/>
    </location>
</feature>
<proteinExistence type="predicted"/>
<feature type="transmembrane region" description="Helical" evidence="1">
    <location>
        <begin position="60"/>
        <end position="78"/>
    </location>
</feature>